<evidence type="ECO:0000313" key="4">
    <source>
        <dbReference type="EMBL" id="OCW56392.1"/>
    </source>
</evidence>
<feature type="domain" description="GST N-terminal" evidence="2">
    <location>
        <begin position="2"/>
        <end position="87"/>
    </location>
</feature>
<dbReference type="Pfam" id="PF02798">
    <property type="entry name" value="GST_N"/>
    <property type="match status" value="1"/>
</dbReference>
<dbReference type="Gene3D" id="1.20.1050.10">
    <property type="match status" value="1"/>
</dbReference>
<dbReference type="SFLD" id="SFLDS00019">
    <property type="entry name" value="Glutathione_Transferase_(cytos"/>
    <property type="match status" value="1"/>
</dbReference>
<comment type="similarity">
    <text evidence="1">Belongs to the GST superfamily.</text>
</comment>
<dbReference type="AlphaFoldDB" id="A0A1C1YS99"/>
<name>A0A1C1YS99_9HYPH</name>
<evidence type="ECO:0000256" key="1">
    <source>
        <dbReference type="RuleBase" id="RU003494"/>
    </source>
</evidence>
<dbReference type="SFLD" id="SFLDG00358">
    <property type="entry name" value="Main_(cytGST)"/>
    <property type="match status" value="1"/>
</dbReference>
<dbReference type="SUPFAM" id="SSF52833">
    <property type="entry name" value="Thioredoxin-like"/>
    <property type="match status" value="1"/>
</dbReference>
<dbReference type="InterPro" id="IPR040079">
    <property type="entry name" value="Glutathione_S-Trfase"/>
</dbReference>
<dbReference type="InterPro" id="IPR036282">
    <property type="entry name" value="Glutathione-S-Trfase_C_sf"/>
</dbReference>
<dbReference type="InterPro" id="IPR010987">
    <property type="entry name" value="Glutathione-S-Trfase_C-like"/>
</dbReference>
<accession>A0A1C1YS99</accession>
<dbReference type="GO" id="GO:0016740">
    <property type="term" value="F:transferase activity"/>
    <property type="evidence" value="ECO:0007669"/>
    <property type="project" value="UniProtKB-KW"/>
</dbReference>
<sequence length="217" mass="24297">MTDFTLDCFLESGNAYKAALMLELCGADWAPRRIAFFSGQTRSDEYKALNIMGEAPVLTHHKVDGDVVLSQSGAILDYLSREFDRFGPANDGERREILRWILWDNHKLTSYTATARFMSLFQNKGEDPITKFFAARAANAWKVLDTHLQSRDFVATGHPTIADLSLCGYLFWPDQIGMDTAKHPHIAAWLDRIAALPGFKRPEELMPSGKDPATATA</sequence>
<evidence type="ECO:0000259" key="2">
    <source>
        <dbReference type="PROSITE" id="PS50404"/>
    </source>
</evidence>
<proteinExistence type="inferred from homology"/>
<protein>
    <submittedName>
        <fullName evidence="4">Glutathione S-transferase</fullName>
    </submittedName>
</protein>
<dbReference type="PANTHER" id="PTHR44051:SF2">
    <property type="entry name" value="HYPOTHETICAL GLUTATHIONE S-TRANSFERASE LIKE PROTEIN"/>
    <property type="match status" value="1"/>
</dbReference>
<evidence type="ECO:0000259" key="3">
    <source>
        <dbReference type="PROSITE" id="PS50405"/>
    </source>
</evidence>
<dbReference type="InterPro" id="IPR004046">
    <property type="entry name" value="GST_C"/>
</dbReference>
<gene>
    <name evidence="4" type="ORF">AWJ14_20120</name>
</gene>
<dbReference type="InterPro" id="IPR036249">
    <property type="entry name" value="Thioredoxin-like_sf"/>
</dbReference>
<dbReference type="EMBL" id="LQZT01000042">
    <property type="protein sequence ID" value="OCW56392.1"/>
    <property type="molecule type" value="Genomic_DNA"/>
</dbReference>
<comment type="caution">
    <text evidence="4">The sequence shown here is derived from an EMBL/GenBank/DDBJ whole genome shotgun (WGS) entry which is preliminary data.</text>
</comment>
<dbReference type="Gene3D" id="3.40.30.10">
    <property type="entry name" value="Glutaredoxin"/>
    <property type="match status" value="1"/>
</dbReference>
<dbReference type="PROSITE" id="PS50404">
    <property type="entry name" value="GST_NTER"/>
    <property type="match status" value="1"/>
</dbReference>
<dbReference type="STRING" id="1480615.AWJ14_20120"/>
<dbReference type="PROSITE" id="PS50405">
    <property type="entry name" value="GST_CTER"/>
    <property type="match status" value="1"/>
</dbReference>
<dbReference type="OrthoDB" id="9810080at2"/>
<dbReference type="Proteomes" id="UP000094795">
    <property type="component" value="Unassembled WGS sequence"/>
</dbReference>
<keyword evidence="4" id="KW-0808">Transferase</keyword>
<dbReference type="Pfam" id="PF00043">
    <property type="entry name" value="GST_C"/>
    <property type="match status" value="1"/>
</dbReference>
<dbReference type="RefSeq" id="WP_066182507.1">
    <property type="nucleotide sequence ID" value="NZ_LQZT01000042.1"/>
</dbReference>
<dbReference type="PANTHER" id="PTHR44051">
    <property type="entry name" value="GLUTATHIONE S-TRANSFERASE-RELATED"/>
    <property type="match status" value="1"/>
</dbReference>
<dbReference type="InterPro" id="IPR004045">
    <property type="entry name" value="Glutathione_S-Trfase_N"/>
</dbReference>
<feature type="domain" description="GST C-terminal" evidence="3">
    <location>
        <begin position="90"/>
        <end position="216"/>
    </location>
</feature>
<keyword evidence="5" id="KW-1185">Reference proteome</keyword>
<organism evidence="4 5">
    <name type="scientific">Hoeflea olei</name>
    <dbReference type="NCBI Taxonomy" id="1480615"/>
    <lineage>
        <taxon>Bacteria</taxon>
        <taxon>Pseudomonadati</taxon>
        <taxon>Pseudomonadota</taxon>
        <taxon>Alphaproteobacteria</taxon>
        <taxon>Hyphomicrobiales</taxon>
        <taxon>Rhizobiaceae</taxon>
        <taxon>Hoeflea</taxon>
    </lineage>
</organism>
<dbReference type="SUPFAM" id="SSF47616">
    <property type="entry name" value="GST C-terminal domain-like"/>
    <property type="match status" value="1"/>
</dbReference>
<reference evidence="4 5" key="1">
    <citation type="submission" date="2015-12" db="EMBL/GenBank/DDBJ databases">
        <authorList>
            <person name="Shamseldin A."/>
            <person name="Moawad H."/>
            <person name="Abd El-Rahim W.M."/>
            <person name="Sadowsky M.J."/>
        </authorList>
    </citation>
    <scope>NUCLEOTIDE SEQUENCE [LARGE SCALE GENOMIC DNA]</scope>
    <source>
        <strain evidence="4 5">JC234</strain>
    </source>
</reference>
<evidence type="ECO:0000313" key="5">
    <source>
        <dbReference type="Proteomes" id="UP000094795"/>
    </source>
</evidence>